<comment type="caution">
    <text evidence="1">The sequence shown here is derived from an EMBL/GenBank/DDBJ whole genome shotgun (WGS) entry which is preliminary data.</text>
</comment>
<keyword evidence="3" id="KW-1185">Reference proteome</keyword>
<accession>A0A9P1GRR0</accession>
<dbReference type="OrthoDB" id="408734at2759"/>
<name>A0A9P1GRR0_9DINO</name>
<dbReference type="EMBL" id="CAMXCT020006763">
    <property type="protein sequence ID" value="CAL1173027.1"/>
    <property type="molecule type" value="Genomic_DNA"/>
</dbReference>
<keyword evidence="2" id="KW-0808">Transferase</keyword>
<dbReference type="PANTHER" id="PTHR45982:SF1">
    <property type="entry name" value="REGULATOR OF CHROMOSOME CONDENSATION"/>
    <property type="match status" value="1"/>
</dbReference>
<dbReference type="InterPro" id="IPR011990">
    <property type="entry name" value="TPR-like_helical_dom_sf"/>
</dbReference>
<dbReference type="SUPFAM" id="SSF48452">
    <property type="entry name" value="TPR-like"/>
    <property type="match status" value="1"/>
</dbReference>
<dbReference type="Gene3D" id="2.130.10.30">
    <property type="entry name" value="Regulator of chromosome condensation 1/beta-lactamase-inhibitor protein II"/>
    <property type="match status" value="2"/>
</dbReference>
<proteinExistence type="predicted"/>
<dbReference type="GO" id="GO:0016740">
    <property type="term" value="F:transferase activity"/>
    <property type="evidence" value="ECO:0007669"/>
    <property type="project" value="UniProtKB-KW"/>
</dbReference>
<evidence type="ECO:0000313" key="3">
    <source>
        <dbReference type="Proteomes" id="UP001152797"/>
    </source>
</evidence>
<evidence type="ECO:0000313" key="1">
    <source>
        <dbReference type="EMBL" id="CAI4019652.1"/>
    </source>
</evidence>
<sequence length="744" mass="80893">MSQDTQPWRAWWQEQRRRNEELVRATQAMTMAWTLQVGHGPSSPLWTLRPRNELDQARRGGAGGLGRFLLKVRKSRKRRLRCGSADAEPWHLEISLPSGRSGCFQCSPESTVGELKVRAQQFFRRGFLRLFSKDRCLSPCESLAGLRDEHLTAAVAKVKIAASLAAFSIWSFNGPVVVWGNPHSGGENYDVEHLLQNVQQIKAADTAFAAILGNGSVVTWGDPTWGGFSDDVVLQNVRSISGSSTSFGAVLQNGGVVTWGEGQEDIQEVQDELHDVQEIVATSTAFCALRSDGSVVTWGNREMGGEVTPQVRRKLREVCQVKASGGAFAAILKNGSVVTWGHPKYGGDSDIVEQLRNVQQLCTSRAAFAAVCGETSSVVTWGDARFGGDSSMVQHQLRNVMKIKASQKAFAAILKDSTVVCWGDAKSGGDCRSVQSKLQGVRQIRASGAAFAALLQNGDVVTWGSATSGGDSSSVADQLHHIQQIKSSSDAFVALRDDAQLICWGNPRFGGDGPCWNSDEQLEEDERTKSCGACGVAERAVVSRVAKTVEALISKAPRSVGNCQSAADIFRRSLETSPSSAEIHLHLADALNCIMRIETNGNMLLISGTQDTPENIRIWKKVGPEAWEHANEALKSMPRSARAASVYADAFQYMSSAHGILRQALTGGGQEFLRNARRMQKLGPQEEGGLGFIFEGCFYLAAPWPVRDPSVALRLMQKALAVKKSKRNFYYMGYLAAVCKGSHL</sequence>
<organism evidence="1">
    <name type="scientific">Cladocopium goreaui</name>
    <dbReference type="NCBI Taxonomy" id="2562237"/>
    <lineage>
        <taxon>Eukaryota</taxon>
        <taxon>Sar</taxon>
        <taxon>Alveolata</taxon>
        <taxon>Dinophyceae</taxon>
        <taxon>Suessiales</taxon>
        <taxon>Symbiodiniaceae</taxon>
        <taxon>Cladocopium</taxon>
    </lineage>
</organism>
<reference evidence="1" key="1">
    <citation type="submission" date="2022-10" db="EMBL/GenBank/DDBJ databases">
        <authorList>
            <person name="Chen Y."/>
            <person name="Dougan E. K."/>
            <person name="Chan C."/>
            <person name="Rhodes N."/>
            <person name="Thang M."/>
        </authorList>
    </citation>
    <scope>NUCLEOTIDE SEQUENCE</scope>
</reference>
<dbReference type="InterPro" id="IPR051553">
    <property type="entry name" value="Ran_GTPase-activating"/>
</dbReference>
<dbReference type="PANTHER" id="PTHR45982">
    <property type="entry name" value="REGULATOR OF CHROMOSOME CONDENSATION"/>
    <property type="match status" value="1"/>
</dbReference>
<gene>
    <name evidence="1" type="ORF">C1SCF055_LOCUS44141</name>
</gene>
<protein>
    <submittedName>
        <fullName evidence="2">E3 ubiquitin-protein ligase HERC2 (HECT domai n and RCC1-like domain-containing protein 2) (HECT-type E3 ubiquitin transferase HERC2)</fullName>
    </submittedName>
</protein>
<dbReference type="Proteomes" id="UP001152797">
    <property type="component" value="Unassembled WGS sequence"/>
</dbReference>
<dbReference type="AlphaFoldDB" id="A0A9P1GRR0"/>
<dbReference type="EMBL" id="CAMXCT010006763">
    <property type="protein sequence ID" value="CAI4019652.1"/>
    <property type="molecule type" value="Genomic_DNA"/>
</dbReference>
<reference evidence="2 3" key="2">
    <citation type="submission" date="2024-05" db="EMBL/GenBank/DDBJ databases">
        <authorList>
            <person name="Chen Y."/>
            <person name="Shah S."/>
            <person name="Dougan E. K."/>
            <person name="Thang M."/>
            <person name="Chan C."/>
        </authorList>
    </citation>
    <scope>NUCLEOTIDE SEQUENCE [LARGE SCALE GENOMIC DNA]</scope>
</reference>
<dbReference type="InterPro" id="IPR009091">
    <property type="entry name" value="RCC1/BLIP-II"/>
</dbReference>
<dbReference type="SUPFAM" id="SSF50985">
    <property type="entry name" value="RCC1/BLIP-II"/>
    <property type="match status" value="2"/>
</dbReference>
<dbReference type="EMBL" id="CAMXCT030006763">
    <property type="protein sequence ID" value="CAL4806964.1"/>
    <property type="molecule type" value="Genomic_DNA"/>
</dbReference>
<evidence type="ECO:0000313" key="2">
    <source>
        <dbReference type="EMBL" id="CAL4806964.1"/>
    </source>
</evidence>